<evidence type="ECO:0000313" key="13">
    <source>
        <dbReference type="Proteomes" id="UP001558652"/>
    </source>
</evidence>
<evidence type="ECO:0000256" key="7">
    <source>
        <dbReference type="ARBA" id="ARBA00023212"/>
    </source>
</evidence>
<protein>
    <recommendedName>
        <fullName evidence="10">Centrosomal protein of 97 kDa</fullName>
    </recommendedName>
    <alternativeName>
        <fullName evidence="8">Dynein axonemal assembly factor 1 homolog</fullName>
    </alternativeName>
    <alternativeName>
        <fullName evidence="11">Leucine-rich repeat and IQ domain-containing protein 2</fullName>
    </alternativeName>
</protein>
<reference evidence="12 13" key="1">
    <citation type="submission" date="2024-07" db="EMBL/GenBank/DDBJ databases">
        <title>Chromosome-level genome assembly of the water stick insect Ranatra chinensis (Heteroptera: Nepidae).</title>
        <authorList>
            <person name="Liu X."/>
        </authorList>
    </citation>
    <scope>NUCLEOTIDE SEQUENCE [LARGE SCALE GENOMIC DNA]</scope>
    <source>
        <strain evidence="12">Cailab_2021Rc</strain>
        <tissue evidence="12">Muscle</tissue>
    </source>
</reference>
<evidence type="ECO:0000313" key="12">
    <source>
        <dbReference type="EMBL" id="KAL1110458.1"/>
    </source>
</evidence>
<dbReference type="InterPro" id="IPR001611">
    <property type="entry name" value="Leu-rich_rpt"/>
</dbReference>
<keyword evidence="4" id="KW-0433">Leucine-rich repeat</keyword>
<dbReference type="Pfam" id="PF00612">
    <property type="entry name" value="IQ"/>
    <property type="match status" value="1"/>
</dbReference>
<comment type="function">
    <text evidence="9">Acts as a key negative regulator of ciliogenesis in collaboration with CCP110 by capping the mother centriole thereby preventing cilia formation. Required for recruitment of CCP110 to the centrosome.</text>
</comment>
<dbReference type="EMBL" id="JBFDAA010000022">
    <property type="protein sequence ID" value="KAL1110458.1"/>
    <property type="molecule type" value="Genomic_DNA"/>
</dbReference>
<dbReference type="Gene3D" id="1.20.5.190">
    <property type="match status" value="1"/>
</dbReference>
<keyword evidence="7" id="KW-0206">Cytoskeleton</keyword>
<dbReference type="CDD" id="cd23767">
    <property type="entry name" value="IQCD"/>
    <property type="match status" value="1"/>
</dbReference>
<evidence type="ECO:0000256" key="10">
    <source>
        <dbReference type="ARBA" id="ARBA00068862"/>
    </source>
</evidence>
<dbReference type="GO" id="GO:0030030">
    <property type="term" value="P:cell projection organization"/>
    <property type="evidence" value="ECO:0007669"/>
    <property type="project" value="UniProtKB-KW"/>
</dbReference>
<dbReference type="InterPro" id="IPR000048">
    <property type="entry name" value="IQ_motif_EF-hand-BS"/>
</dbReference>
<dbReference type="PROSITE" id="PS51450">
    <property type="entry name" value="LRR"/>
    <property type="match status" value="3"/>
</dbReference>
<evidence type="ECO:0000256" key="9">
    <source>
        <dbReference type="ARBA" id="ARBA00058656"/>
    </source>
</evidence>
<organism evidence="12 13">
    <name type="scientific">Ranatra chinensis</name>
    <dbReference type="NCBI Taxonomy" id="642074"/>
    <lineage>
        <taxon>Eukaryota</taxon>
        <taxon>Metazoa</taxon>
        <taxon>Ecdysozoa</taxon>
        <taxon>Arthropoda</taxon>
        <taxon>Hexapoda</taxon>
        <taxon>Insecta</taxon>
        <taxon>Pterygota</taxon>
        <taxon>Neoptera</taxon>
        <taxon>Paraneoptera</taxon>
        <taxon>Hemiptera</taxon>
        <taxon>Heteroptera</taxon>
        <taxon>Panheteroptera</taxon>
        <taxon>Nepomorpha</taxon>
        <taxon>Nepidae</taxon>
        <taxon>Ranatrinae</taxon>
        <taxon>Ranatra</taxon>
    </lineage>
</organism>
<keyword evidence="3" id="KW-0963">Cytoplasm</keyword>
<dbReference type="PROSITE" id="PS50096">
    <property type="entry name" value="IQ"/>
    <property type="match status" value="1"/>
</dbReference>
<evidence type="ECO:0000256" key="1">
    <source>
        <dbReference type="ARBA" id="ARBA00003843"/>
    </source>
</evidence>
<dbReference type="Proteomes" id="UP001558652">
    <property type="component" value="Unassembled WGS sequence"/>
</dbReference>
<dbReference type="PANTHER" id="PTHR45973">
    <property type="entry name" value="PROTEIN PHOSPHATASE 1 REGULATORY SUBUNIT SDS22-RELATED"/>
    <property type="match status" value="1"/>
</dbReference>
<dbReference type="AlphaFoldDB" id="A0ABD0Y8P1"/>
<dbReference type="FunFam" id="3.80.10.10:FF:000165">
    <property type="entry name" value="Centrosomal protein of 97 kDa"/>
    <property type="match status" value="1"/>
</dbReference>
<evidence type="ECO:0000256" key="8">
    <source>
        <dbReference type="ARBA" id="ARBA00024433"/>
    </source>
</evidence>
<evidence type="ECO:0000256" key="5">
    <source>
        <dbReference type="ARBA" id="ARBA00022737"/>
    </source>
</evidence>
<comment type="caution">
    <text evidence="12">The sequence shown here is derived from an EMBL/GenBank/DDBJ whole genome shotgun (WGS) entry which is preliminary data.</text>
</comment>
<feature type="non-terminal residue" evidence="12">
    <location>
        <position position="1"/>
    </location>
</feature>
<gene>
    <name evidence="12" type="ORF">AAG570_007989</name>
</gene>
<keyword evidence="6" id="KW-0970">Cilium biogenesis/degradation</keyword>
<keyword evidence="13" id="KW-1185">Reference proteome</keyword>
<dbReference type="GO" id="GO:0005813">
    <property type="term" value="C:centrosome"/>
    <property type="evidence" value="ECO:0007669"/>
    <property type="project" value="UniProtKB-SubCell"/>
</dbReference>
<evidence type="ECO:0000256" key="4">
    <source>
        <dbReference type="ARBA" id="ARBA00022614"/>
    </source>
</evidence>
<dbReference type="SUPFAM" id="SSF52058">
    <property type="entry name" value="L domain-like"/>
    <property type="match status" value="1"/>
</dbReference>
<dbReference type="InterPro" id="IPR032675">
    <property type="entry name" value="LRR_dom_sf"/>
</dbReference>
<evidence type="ECO:0000256" key="3">
    <source>
        <dbReference type="ARBA" id="ARBA00022490"/>
    </source>
</evidence>
<proteinExistence type="predicted"/>
<keyword evidence="5" id="KW-0677">Repeat</keyword>
<evidence type="ECO:0000256" key="2">
    <source>
        <dbReference type="ARBA" id="ARBA00004300"/>
    </source>
</evidence>
<comment type="function">
    <text evidence="1">Cilium-specific protein required for cilia structures.</text>
</comment>
<dbReference type="PANTHER" id="PTHR45973:SF2">
    <property type="entry name" value="CENTROSOMAL PROTEIN OF 97 KDA"/>
    <property type="match status" value="1"/>
</dbReference>
<dbReference type="InterPro" id="IPR050576">
    <property type="entry name" value="Cilia_flagella_integrity"/>
</dbReference>
<comment type="subcellular location">
    <subcellularLocation>
        <location evidence="2">Cytoplasm</location>
        <location evidence="2">Cytoskeleton</location>
        <location evidence="2">Microtubule organizing center</location>
        <location evidence="2">Centrosome</location>
    </subcellularLocation>
</comment>
<dbReference type="Gene3D" id="3.80.10.10">
    <property type="entry name" value="Ribonuclease Inhibitor"/>
    <property type="match status" value="2"/>
</dbReference>
<dbReference type="SMART" id="SM00365">
    <property type="entry name" value="LRR_SD22"/>
    <property type="match status" value="6"/>
</dbReference>
<evidence type="ECO:0000256" key="6">
    <source>
        <dbReference type="ARBA" id="ARBA00022794"/>
    </source>
</evidence>
<name>A0ABD0Y8P1_9HEMI</name>
<dbReference type="Pfam" id="PF14580">
    <property type="entry name" value="LRR_9"/>
    <property type="match status" value="1"/>
</dbReference>
<accession>A0ABD0Y8P1</accession>
<evidence type="ECO:0000256" key="11">
    <source>
        <dbReference type="ARBA" id="ARBA00076677"/>
    </source>
</evidence>
<sequence>EENKLDLSGQCLKKIPKSPGVEIISKITELHLDNNELQKFENIDQFLSVVELSATHNQLVRMYPVSRLHHIVRMDLSYNNILVIDGLKEMVHLKYLNLASNKIKAIEHLKTNLLLEHLDLSENIITFISNISALSKLKRLLLHKNRISSLCHAENYLPTSIETLTLAGNKISDLNEVSHLVNLVNLREISIVSNPCVQMTGNAVGFDYRPFLVNWCMGLKAIDGYAVDDIESLKAEWLYSQGHGRQFRPGQHAELVQYLVETCPITSHSLQSEHERKLRLILSKAQHHKLQLKMSEQPSAGSKCSKGSVGELMSRSLDPSVLDSCKAHCKDQLDMLPHSEISLTRSLHCEPVSCVEQRAEESKSITSPAPLPAASKLVPVPESLVSPLVTNPPQIPAGGLTTSQDKVATSKLQTIKHLAQQRRGRKIDSNDKEQAAIFIQKMWRGYHARNLNPKVLSIYQHLQTHRTYQYIQKLSEDMEATRAALDSEHKLQLLQMQAINALWKKVVSLQPSKFDESIGDVKDLAQTCDRLKNQVQQLQSCMQEVLRCVSPSGGGSAISTQTDIVAVHTPLDDHVDLKFPYCRPSTLSLCPTPQHVAEFAGYLVDGVIKETVVQAPAKEDSVLKT</sequence>